<comment type="catalytic activity">
    <reaction evidence="1 11">
        <text>[(1-&gt;4)-alpha-D-glucosyl](n) + phosphate = [(1-&gt;4)-alpha-D-glucosyl](n-1) + alpha-D-glucose 1-phosphate</text>
        <dbReference type="Rhea" id="RHEA:41732"/>
        <dbReference type="Rhea" id="RHEA-COMP:9584"/>
        <dbReference type="Rhea" id="RHEA-COMP:9586"/>
        <dbReference type="ChEBI" id="CHEBI:15444"/>
        <dbReference type="ChEBI" id="CHEBI:43474"/>
        <dbReference type="ChEBI" id="CHEBI:58601"/>
        <dbReference type="EC" id="2.4.1.1"/>
    </reaction>
</comment>
<comment type="cofactor">
    <cofactor evidence="2 11">
        <name>pyridoxal 5'-phosphate</name>
        <dbReference type="ChEBI" id="CHEBI:597326"/>
    </cofactor>
</comment>
<evidence type="ECO:0000256" key="3">
    <source>
        <dbReference type="ARBA" id="ARBA00006047"/>
    </source>
</evidence>
<dbReference type="GO" id="GO:0008184">
    <property type="term" value="F:glycogen phosphorylase activity"/>
    <property type="evidence" value="ECO:0007669"/>
    <property type="project" value="InterPro"/>
</dbReference>
<dbReference type="EC" id="2.4.1.1" evidence="11"/>
<evidence type="ECO:0000256" key="5">
    <source>
        <dbReference type="ARBA" id="ARBA00022600"/>
    </source>
</evidence>
<dbReference type="EMBL" id="MWPQ01000068">
    <property type="protein sequence ID" value="OPH81423.1"/>
    <property type="molecule type" value="Genomic_DNA"/>
</dbReference>
<dbReference type="GO" id="GO:0030170">
    <property type="term" value="F:pyridoxal phosphate binding"/>
    <property type="evidence" value="ECO:0007669"/>
    <property type="project" value="InterPro"/>
</dbReference>
<dbReference type="InterPro" id="IPR005195">
    <property type="entry name" value="Glyco_hydro_65_M"/>
</dbReference>
<evidence type="ECO:0000256" key="7">
    <source>
        <dbReference type="ARBA" id="ARBA00022679"/>
    </source>
</evidence>
<gene>
    <name evidence="13" type="ORF">B2M20_17765</name>
</gene>
<feature type="domain" description="Glycoside hydrolase family 65 central catalytic" evidence="12">
    <location>
        <begin position="51"/>
        <end position="345"/>
    </location>
</feature>
<evidence type="ECO:0000256" key="11">
    <source>
        <dbReference type="RuleBase" id="RU000587"/>
    </source>
</evidence>
<keyword evidence="5" id="KW-0321">Glycogen metabolism</keyword>
<comment type="caution">
    <text evidence="13">The sequence shown here is derived from an EMBL/GenBank/DDBJ whole genome shotgun (WGS) entry which is preliminary data.</text>
</comment>
<comment type="function">
    <text evidence="10">Phosphorylase is an important allosteric enzyme in carbohydrate metabolism. Enzymes from different sources differ in their regulatory mechanisms and in their natural substrates. However, all known phosphorylases share catalytic and structural properties.</text>
</comment>
<dbReference type="Pfam" id="PF03632">
    <property type="entry name" value="Glyco_hydro_65m"/>
    <property type="match status" value="1"/>
</dbReference>
<evidence type="ECO:0000259" key="12">
    <source>
        <dbReference type="Pfam" id="PF03632"/>
    </source>
</evidence>
<protein>
    <recommendedName>
        <fullName evidence="11">Alpha-1,4 glucan phosphorylase</fullName>
        <ecNumber evidence="11">2.4.1.1</ecNumber>
    </recommendedName>
</protein>
<dbReference type="InterPro" id="IPR000811">
    <property type="entry name" value="Glyco_trans_35"/>
</dbReference>
<evidence type="ECO:0000256" key="1">
    <source>
        <dbReference type="ARBA" id="ARBA00001275"/>
    </source>
</evidence>
<keyword evidence="9 11" id="KW-0119">Carbohydrate metabolism</keyword>
<evidence type="ECO:0000256" key="4">
    <source>
        <dbReference type="ARBA" id="ARBA00022553"/>
    </source>
</evidence>
<dbReference type="FunFam" id="3.40.50.2000:FF:000005">
    <property type="entry name" value="Alpha-1,4 glucan phosphorylase"/>
    <property type="match status" value="1"/>
</dbReference>
<reference evidence="13 14" key="1">
    <citation type="submission" date="2017-02" db="EMBL/GenBank/DDBJ databases">
        <title>Genome sequence of the nitrite-oxidizing bacterium Nitrobacter vulgaris strain Ab1.</title>
        <authorList>
            <person name="Mellbye B.L."/>
            <person name="Davis E.W."/>
            <person name="Spieck E."/>
            <person name="Chang J.H."/>
            <person name="Bottomley P.J."/>
            <person name="Sayavedra-Soto L.A."/>
        </authorList>
    </citation>
    <scope>NUCLEOTIDE SEQUENCE [LARGE SCALE GENOMIC DNA]</scope>
    <source>
        <strain evidence="13 14">Ab1</strain>
    </source>
</reference>
<dbReference type="Gene3D" id="3.40.50.2000">
    <property type="entry name" value="Glycogen Phosphorylase B"/>
    <property type="match status" value="2"/>
</dbReference>
<sequence length="1224" mass="139499">MDRVMSQGFQNLLASQEQYMDDFWRRSDVRIKDVREDRTKRSTAEIQQAIRFNLFHILQASACAEDRGVPAKGLTGQAYEGHYFWDTEIYLLPFLTYTSPRIARNLLAFRYKMLPQARARAKELGHRRAMFPWRTISGEEASAYYAAGTAQYHINADIIYALRKYVQATGDESFLRDYGAEMLVETARLWADLGFYSDTKGDRFCINGVTGPDEYNAVVNNNAYTNLMARENLRYAAHVVESMRKTEPDAYNTLVHKTVLEPSEVTAWIRAAENMYVPYDEKLKVIPQDDSFLDREPWDLQNTPRERYPLLLFYHPLNIYRKRMIKQADVLLAMFLLGDAFPTESSDCWIGELRRQKSMCAKMTRKAIRFRESECDWASMEDEPMGSATAIRSGVNSSSPIALTNVRTGLGADAIAAALIENLHCLLGKLPRYATRNDWYMCLAYTVRDRMMERYVATLESITETNPDAKVVAYLSAEFLTGPHLGNSLVNLGIWRAVEDALSRVGQGDLSSLLDQEEEPGLGNGGLGRLAACYMDSLATLNVPAIGYGIRYEFGIFDQAIRDGWQIELTDKWLRFGNPWEIIRSEIAFDVKLGGRTERYRDEAGSWRVRWIPEKVVKGVAYDTPVPGYRAPTTNLLRLWKAEATESFDFEAFNVGDYYRAVDEKIASETITKILYPNDEPEAGKQLRLAQQYFFVSCSLQDMIRLLILRGKPLHEFHLYWAAQLNDTHPSIAVAELMRLLVDEHAMEWDQAWAITQQTCGYTNHTLLAEALERWPLPLFARLLPRHLEIIYEINRRFLDDIRLRYPSDDQLLRRLSLIDEAGGKYIRMAHLASVGSHAINGVAALHTELLKQTVLSDFYRVAPEKFFNVTNGVTPRRWIALSNPNLSALITRKIGDRWLADLEKELEHLEPLAVDADFQKDWQAVKADNKRVLAALIKERTGVIVDPRSLFDIQVKRLHEYKRQHLNVLYLITLFNRLRRAPSAAEIPRTVIFGGKAAPGYRMAKLIIKLINSVATAIDQDPVVSQVLKVVFLPDFNVKNSHRVYPAADLSEQISTAGKEASGTGNMKFAMNGALTIGTLDGANVEIRDAVGPENFFLFGLTAAEVERLKAGGYAPREFYESNPELREAIDLISSGFFSNGDRALFQPLVESLITRDDYMLLADYQAYVECQQSVSRAYSDQSAWTRMSILNCTRVGRFSSDRSVREYCRDIWNVRPIVPDER</sequence>
<keyword evidence="14" id="KW-1185">Reference proteome</keyword>
<comment type="function">
    <text evidence="11">Allosteric enzyme that catalyzes the rate-limiting step in glycogen catabolism, the phosphorolytic cleavage of glycogen to produce glucose-1-phosphate, and plays a central role in maintaining cellular and organismal glucose homeostasis.</text>
</comment>
<organism evidence="13 14">
    <name type="scientific">Nitrobacter vulgaris</name>
    <dbReference type="NCBI Taxonomy" id="29421"/>
    <lineage>
        <taxon>Bacteria</taxon>
        <taxon>Pseudomonadati</taxon>
        <taxon>Pseudomonadota</taxon>
        <taxon>Alphaproteobacteria</taxon>
        <taxon>Hyphomicrobiales</taxon>
        <taxon>Nitrobacteraceae</taxon>
        <taxon>Nitrobacter</taxon>
    </lineage>
</organism>
<dbReference type="NCBIfam" id="TIGR02093">
    <property type="entry name" value="P_ylase"/>
    <property type="match status" value="1"/>
</dbReference>
<comment type="similarity">
    <text evidence="3 11">Belongs to the glycogen phosphorylase family.</text>
</comment>
<name>A0A1V4HU48_NITVU</name>
<evidence type="ECO:0000313" key="13">
    <source>
        <dbReference type="EMBL" id="OPH81423.1"/>
    </source>
</evidence>
<keyword evidence="6 11" id="KW-0328">Glycosyltransferase</keyword>
<evidence type="ECO:0000256" key="10">
    <source>
        <dbReference type="ARBA" id="ARBA00025174"/>
    </source>
</evidence>
<dbReference type="SUPFAM" id="SSF48208">
    <property type="entry name" value="Six-hairpin glycosidases"/>
    <property type="match status" value="1"/>
</dbReference>
<dbReference type="STRING" id="29421.B2M20_17765"/>
<dbReference type="InterPro" id="IPR011833">
    <property type="entry name" value="Glycg_phsphrylas"/>
</dbReference>
<dbReference type="Pfam" id="PF00343">
    <property type="entry name" value="Phosphorylase"/>
    <property type="match status" value="1"/>
</dbReference>
<evidence type="ECO:0000313" key="14">
    <source>
        <dbReference type="Proteomes" id="UP000189940"/>
    </source>
</evidence>
<evidence type="ECO:0000256" key="2">
    <source>
        <dbReference type="ARBA" id="ARBA00001933"/>
    </source>
</evidence>
<dbReference type="GO" id="GO:0005980">
    <property type="term" value="P:glycogen catabolic process"/>
    <property type="evidence" value="ECO:0007669"/>
    <property type="project" value="TreeGrafter"/>
</dbReference>
<keyword evidence="7 11" id="KW-0808">Transferase</keyword>
<dbReference type="InterPro" id="IPR035090">
    <property type="entry name" value="Pyridoxal_P_attach_site"/>
</dbReference>
<keyword evidence="8 11" id="KW-0663">Pyridoxal phosphate</keyword>
<keyword evidence="4" id="KW-0597">Phosphoprotein</keyword>
<dbReference type="PANTHER" id="PTHR11468">
    <property type="entry name" value="GLYCOGEN PHOSPHORYLASE"/>
    <property type="match status" value="1"/>
</dbReference>
<dbReference type="FunFam" id="3.40.50.2000:FF:000153">
    <property type="entry name" value="Alpha-1,4 glucan phosphorylase"/>
    <property type="match status" value="1"/>
</dbReference>
<dbReference type="RefSeq" id="WP_079448351.1">
    <property type="nucleotide sequence ID" value="NZ_MWPQ01000068.1"/>
</dbReference>
<dbReference type="CDD" id="cd04300">
    <property type="entry name" value="GT35_Glycogen_Phosphorylase"/>
    <property type="match status" value="1"/>
</dbReference>
<dbReference type="InterPro" id="IPR012341">
    <property type="entry name" value="6hp_glycosidase-like_sf"/>
</dbReference>
<dbReference type="SUPFAM" id="SSF53756">
    <property type="entry name" value="UDP-Glycosyltransferase/glycogen phosphorylase"/>
    <property type="match status" value="1"/>
</dbReference>
<dbReference type="PANTHER" id="PTHR11468:SF3">
    <property type="entry name" value="GLYCOGEN PHOSPHORYLASE, LIVER FORM"/>
    <property type="match status" value="1"/>
</dbReference>
<evidence type="ECO:0000256" key="6">
    <source>
        <dbReference type="ARBA" id="ARBA00022676"/>
    </source>
</evidence>
<evidence type="ECO:0000256" key="9">
    <source>
        <dbReference type="ARBA" id="ARBA00023277"/>
    </source>
</evidence>
<accession>A0A1V4HU48</accession>
<evidence type="ECO:0000256" key="8">
    <source>
        <dbReference type="ARBA" id="ARBA00022898"/>
    </source>
</evidence>
<dbReference type="Gene3D" id="1.50.10.10">
    <property type="match status" value="1"/>
</dbReference>
<dbReference type="GO" id="GO:0005737">
    <property type="term" value="C:cytoplasm"/>
    <property type="evidence" value="ECO:0007669"/>
    <property type="project" value="TreeGrafter"/>
</dbReference>
<dbReference type="PROSITE" id="PS00102">
    <property type="entry name" value="PHOSPHORYLASE"/>
    <property type="match status" value="1"/>
</dbReference>
<dbReference type="InterPro" id="IPR008928">
    <property type="entry name" value="6-hairpin_glycosidase_sf"/>
</dbReference>
<dbReference type="AlphaFoldDB" id="A0A1V4HU48"/>
<dbReference type="OrthoDB" id="7229284at2"/>
<proteinExistence type="inferred from homology"/>
<dbReference type="Proteomes" id="UP000189940">
    <property type="component" value="Unassembled WGS sequence"/>
</dbReference>